<sequence>MGPTRRKGESDDVLDPTRPFGELDGMVDPTRRTGSWTAVLCCPGSVIRGLEYPFSKTYL</sequence>
<evidence type="ECO:0000313" key="2">
    <source>
        <dbReference type="EMBL" id="KAF2598573.1"/>
    </source>
</evidence>
<dbReference type="Proteomes" id="UP000712281">
    <property type="component" value="Unassembled WGS sequence"/>
</dbReference>
<gene>
    <name evidence="2" type="ORF">F2Q68_00010821</name>
</gene>
<dbReference type="AlphaFoldDB" id="A0A8S9KZ34"/>
<feature type="compositionally biased region" description="Basic and acidic residues" evidence="1">
    <location>
        <begin position="1"/>
        <end position="10"/>
    </location>
</feature>
<feature type="region of interest" description="Disordered" evidence="1">
    <location>
        <begin position="1"/>
        <end position="26"/>
    </location>
</feature>
<proteinExistence type="predicted"/>
<accession>A0A8S9KZ34</accession>
<name>A0A8S9KZ34_BRACR</name>
<protein>
    <submittedName>
        <fullName evidence="2">Uncharacterized protein</fullName>
    </submittedName>
</protein>
<dbReference type="EMBL" id="QGKW02000717">
    <property type="protein sequence ID" value="KAF2598573.1"/>
    <property type="molecule type" value="Genomic_DNA"/>
</dbReference>
<evidence type="ECO:0000256" key="1">
    <source>
        <dbReference type="SAM" id="MobiDB-lite"/>
    </source>
</evidence>
<reference evidence="2" key="1">
    <citation type="submission" date="2019-12" db="EMBL/GenBank/DDBJ databases">
        <title>Genome sequencing and annotation of Brassica cretica.</title>
        <authorList>
            <person name="Studholme D.J."/>
            <person name="Sarris P.F."/>
        </authorList>
    </citation>
    <scope>NUCLEOTIDE SEQUENCE</scope>
    <source>
        <strain evidence="2">PFS-001/15</strain>
        <tissue evidence="2">Leaf</tissue>
    </source>
</reference>
<comment type="caution">
    <text evidence="2">The sequence shown here is derived from an EMBL/GenBank/DDBJ whole genome shotgun (WGS) entry which is preliminary data.</text>
</comment>
<evidence type="ECO:0000313" key="3">
    <source>
        <dbReference type="Proteomes" id="UP000712281"/>
    </source>
</evidence>
<organism evidence="2 3">
    <name type="scientific">Brassica cretica</name>
    <name type="common">Mustard</name>
    <dbReference type="NCBI Taxonomy" id="69181"/>
    <lineage>
        <taxon>Eukaryota</taxon>
        <taxon>Viridiplantae</taxon>
        <taxon>Streptophyta</taxon>
        <taxon>Embryophyta</taxon>
        <taxon>Tracheophyta</taxon>
        <taxon>Spermatophyta</taxon>
        <taxon>Magnoliopsida</taxon>
        <taxon>eudicotyledons</taxon>
        <taxon>Gunneridae</taxon>
        <taxon>Pentapetalae</taxon>
        <taxon>rosids</taxon>
        <taxon>malvids</taxon>
        <taxon>Brassicales</taxon>
        <taxon>Brassicaceae</taxon>
        <taxon>Brassiceae</taxon>
        <taxon>Brassica</taxon>
    </lineage>
</organism>